<comment type="caution">
    <text evidence="6">The sequence shown here is derived from an EMBL/GenBank/DDBJ whole genome shotgun (WGS) entry which is preliminary data.</text>
</comment>
<feature type="compositionally biased region" description="Low complexity" evidence="4">
    <location>
        <begin position="24"/>
        <end position="33"/>
    </location>
</feature>
<dbReference type="GO" id="GO:0007165">
    <property type="term" value="P:signal transduction"/>
    <property type="evidence" value="ECO:0007669"/>
    <property type="project" value="UniProtKB-KW"/>
</dbReference>
<dbReference type="InterPro" id="IPR004090">
    <property type="entry name" value="Chemotax_Me-accpt_rcpt"/>
</dbReference>
<dbReference type="PANTHER" id="PTHR32089:SF112">
    <property type="entry name" value="LYSOZYME-LIKE PROTEIN-RELATED"/>
    <property type="match status" value="1"/>
</dbReference>
<dbReference type="Proteomes" id="UP000286997">
    <property type="component" value="Unassembled WGS sequence"/>
</dbReference>
<feature type="compositionally biased region" description="Basic and acidic residues" evidence="4">
    <location>
        <begin position="34"/>
        <end position="46"/>
    </location>
</feature>
<dbReference type="AlphaFoldDB" id="A0A3S2VFB4"/>
<feature type="region of interest" description="Disordered" evidence="4">
    <location>
        <begin position="24"/>
        <end position="46"/>
    </location>
</feature>
<evidence type="ECO:0000259" key="5">
    <source>
        <dbReference type="PROSITE" id="PS50111"/>
    </source>
</evidence>
<dbReference type="Pfam" id="PF00015">
    <property type="entry name" value="MCPsignal"/>
    <property type="match status" value="1"/>
</dbReference>
<dbReference type="InterPro" id="IPR004089">
    <property type="entry name" value="MCPsignal_dom"/>
</dbReference>
<dbReference type="RefSeq" id="WP_127726963.1">
    <property type="nucleotide sequence ID" value="NZ_SACP01000001.1"/>
</dbReference>
<sequence>MSFRGAHGVLRRAPARWLGAGDAPAAAATPVETRPAEREPLAPAPDGREALDRLQVWLGLSARQRQALDALAGELGIVSADVETSVHGLSERFQNIAARSRDQSGIVEDLVAAIQTVEIDGTSTPLAQVASGLGETLSALIGKITMLSSHGGSMARALDGLLGELTSVEGSIAQIETINRQTNLLALNAKIEAARAGEAGRAFAVVADEVRALATAINALSVVIKGQVGSIAVGLRGSHAMLTEIATVDMSEESRTADARVRMVMRALVEQNAHFAGVLQQTARTTRTITDDVSAAIVAMQFQDLAKQRLQNLEGVVRALDAALQRAEDPAGDGAAAGDADRDWVPAMIAACTLGEMRARLTRRLLDGPAADDAPPDDDPLAGIDLF</sequence>
<dbReference type="EMBL" id="SACP01000001">
    <property type="protein sequence ID" value="RVU21720.1"/>
    <property type="molecule type" value="Genomic_DNA"/>
</dbReference>
<keyword evidence="7" id="KW-1185">Reference proteome</keyword>
<keyword evidence="1 3" id="KW-0807">Transducer</keyword>
<dbReference type="PROSITE" id="PS50111">
    <property type="entry name" value="CHEMOTAXIS_TRANSDUC_2"/>
    <property type="match status" value="1"/>
</dbReference>
<feature type="region of interest" description="Disordered" evidence="4">
    <location>
        <begin position="368"/>
        <end position="387"/>
    </location>
</feature>
<organism evidence="6 7">
    <name type="scientific">Methylobacterium oryzihabitans</name>
    <dbReference type="NCBI Taxonomy" id="2499852"/>
    <lineage>
        <taxon>Bacteria</taxon>
        <taxon>Pseudomonadati</taxon>
        <taxon>Pseudomonadota</taxon>
        <taxon>Alphaproteobacteria</taxon>
        <taxon>Hyphomicrobiales</taxon>
        <taxon>Methylobacteriaceae</taxon>
        <taxon>Methylobacterium</taxon>
    </lineage>
</organism>
<dbReference type="OrthoDB" id="5292315at2"/>
<dbReference type="GO" id="GO:0016020">
    <property type="term" value="C:membrane"/>
    <property type="evidence" value="ECO:0007669"/>
    <property type="project" value="InterPro"/>
</dbReference>
<name>A0A3S2VFB4_9HYPH</name>
<gene>
    <name evidence="6" type="ORF">EOE48_01345</name>
</gene>
<protein>
    <submittedName>
        <fullName evidence="6">Methyl-accepting chemotaxis protein</fullName>
    </submittedName>
</protein>
<evidence type="ECO:0000313" key="7">
    <source>
        <dbReference type="Proteomes" id="UP000286997"/>
    </source>
</evidence>
<dbReference type="SMART" id="SM00283">
    <property type="entry name" value="MA"/>
    <property type="match status" value="1"/>
</dbReference>
<dbReference type="Gene3D" id="1.10.287.950">
    <property type="entry name" value="Methyl-accepting chemotaxis protein"/>
    <property type="match status" value="1"/>
</dbReference>
<feature type="domain" description="Methyl-accepting transducer" evidence="5">
    <location>
        <begin position="71"/>
        <end position="301"/>
    </location>
</feature>
<evidence type="ECO:0000256" key="1">
    <source>
        <dbReference type="ARBA" id="ARBA00023224"/>
    </source>
</evidence>
<proteinExistence type="inferred from homology"/>
<evidence type="ECO:0000256" key="3">
    <source>
        <dbReference type="PROSITE-ProRule" id="PRU00284"/>
    </source>
</evidence>
<dbReference type="SUPFAM" id="SSF58104">
    <property type="entry name" value="Methyl-accepting chemotaxis protein (MCP) signaling domain"/>
    <property type="match status" value="1"/>
</dbReference>
<dbReference type="PANTHER" id="PTHR32089">
    <property type="entry name" value="METHYL-ACCEPTING CHEMOTAXIS PROTEIN MCPB"/>
    <property type="match status" value="1"/>
</dbReference>
<evidence type="ECO:0000256" key="4">
    <source>
        <dbReference type="SAM" id="MobiDB-lite"/>
    </source>
</evidence>
<dbReference type="GO" id="GO:0006935">
    <property type="term" value="P:chemotaxis"/>
    <property type="evidence" value="ECO:0007669"/>
    <property type="project" value="InterPro"/>
</dbReference>
<accession>A0A3S2VFB4</accession>
<dbReference type="PRINTS" id="PR00260">
    <property type="entry name" value="CHEMTRNSDUCR"/>
</dbReference>
<evidence type="ECO:0000313" key="6">
    <source>
        <dbReference type="EMBL" id="RVU21720.1"/>
    </source>
</evidence>
<comment type="similarity">
    <text evidence="2">Belongs to the methyl-accepting chemotaxis (MCP) protein family.</text>
</comment>
<dbReference type="GO" id="GO:0004888">
    <property type="term" value="F:transmembrane signaling receptor activity"/>
    <property type="evidence" value="ECO:0007669"/>
    <property type="project" value="InterPro"/>
</dbReference>
<reference evidence="6 7" key="1">
    <citation type="submission" date="2019-01" db="EMBL/GenBank/DDBJ databases">
        <authorList>
            <person name="Chen W.-M."/>
        </authorList>
    </citation>
    <scope>NUCLEOTIDE SEQUENCE [LARGE SCALE GENOMIC DNA]</scope>
    <source>
        <strain evidence="6 7">TER-1</strain>
    </source>
</reference>
<evidence type="ECO:0000256" key="2">
    <source>
        <dbReference type="ARBA" id="ARBA00029447"/>
    </source>
</evidence>